<dbReference type="EMBL" id="BAAACP010000011">
    <property type="protein sequence ID" value="GAA0864782.1"/>
    <property type="molecule type" value="Genomic_DNA"/>
</dbReference>
<proteinExistence type="predicted"/>
<dbReference type="InterPro" id="IPR021321">
    <property type="entry name" value="DUF2922"/>
</dbReference>
<keyword evidence="2" id="KW-1185">Reference proteome</keyword>
<gene>
    <name evidence="1" type="ORF">GCM10008917_19610</name>
</gene>
<accession>A0ABP3XJC2</accession>
<organism evidence="1 2">
    <name type="scientific">Paraclostridium tenue</name>
    <dbReference type="NCBI Taxonomy" id="1737"/>
    <lineage>
        <taxon>Bacteria</taxon>
        <taxon>Bacillati</taxon>
        <taxon>Bacillota</taxon>
        <taxon>Clostridia</taxon>
        <taxon>Peptostreptococcales</taxon>
        <taxon>Peptostreptococcaceae</taxon>
        <taxon>Paraclostridium</taxon>
    </lineage>
</organism>
<comment type="caution">
    <text evidence="1">The sequence shown here is derived from an EMBL/GenBank/DDBJ whole genome shotgun (WGS) entry which is preliminary data.</text>
</comment>
<reference evidence="2" key="1">
    <citation type="journal article" date="2019" name="Int. J. Syst. Evol. Microbiol.">
        <title>The Global Catalogue of Microorganisms (GCM) 10K type strain sequencing project: providing services to taxonomists for standard genome sequencing and annotation.</title>
        <authorList>
            <consortium name="The Broad Institute Genomics Platform"/>
            <consortium name="The Broad Institute Genome Sequencing Center for Infectious Disease"/>
            <person name="Wu L."/>
            <person name="Ma J."/>
        </authorList>
    </citation>
    <scope>NUCLEOTIDE SEQUENCE [LARGE SCALE GENOMIC DNA]</scope>
    <source>
        <strain evidence="2">JCM 6486</strain>
    </source>
</reference>
<evidence type="ECO:0000313" key="1">
    <source>
        <dbReference type="EMBL" id="GAA0864782.1"/>
    </source>
</evidence>
<dbReference type="Proteomes" id="UP001400965">
    <property type="component" value="Unassembled WGS sequence"/>
</dbReference>
<protein>
    <submittedName>
        <fullName evidence="1">DUF2922 domain-containing protein</fullName>
    </submittedName>
</protein>
<sequence length="76" mass="8403">METKKRLVMTFLTGVGRKISISIDDPKENITEAEIVDAMNLIVEKNIFAPYGSELVATVDAKVIVTDTEEFDLITA</sequence>
<name>A0ABP3XJC2_9FIRM</name>
<dbReference type="Pfam" id="PF11148">
    <property type="entry name" value="DUF2922"/>
    <property type="match status" value="1"/>
</dbReference>
<dbReference type="RefSeq" id="WP_195924188.1">
    <property type="nucleotide sequence ID" value="NZ_BAAACP010000011.1"/>
</dbReference>
<evidence type="ECO:0000313" key="2">
    <source>
        <dbReference type="Proteomes" id="UP001400965"/>
    </source>
</evidence>